<dbReference type="EMBL" id="MIGC01002012">
    <property type="protein sequence ID" value="PHJ21815.1"/>
    <property type="molecule type" value="Genomic_DNA"/>
</dbReference>
<evidence type="ECO:0000256" key="1">
    <source>
        <dbReference type="SAM" id="Coils"/>
    </source>
</evidence>
<evidence type="ECO:0000256" key="2">
    <source>
        <dbReference type="SAM" id="MobiDB-lite"/>
    </source>
</evidence>
<dbReference type="Proteomes" id="UP000221165">
    <property type="component" value="Unassembled WGS sequence"/>
</dbReference>
<dbReference type="GeneID" id="94427742"/>
<feature type="region of interest" description="Disordered" evidence="2">
    <location>
        <begin position="161"/>
        <end position="180"/>
    </location>
</feature>
<feature type="region of interest" description="Disordered" evidence="2">
    <location>
        <begin position="62"/>
        <end position="96"/>
    </location>
</feature>
<feature type="compositionally biased region" description="Low complexity" evidence="2">
    <location>
        <begin position="65"/>
        <end position="76"/>
    </location>
</feature>
<keyword evidence="4" id="KW-1185">Reference proteome</keyword>
<reference evidence="3 4" key="1">
    <citation type="journal article" date="2017" name="Int. J. Parasitol.">
        <title>The genome of the protozoan parasite Cystoisospora suis and a reverse vaccinology approach to identify vaccine candidates.</title>
        <authorList>
            <person name="Palmieri N."/>
            <person name="Shrestha A."/>
            <person name="Ruttkowski B."/>
            <person name="Beck T."/>
            <person name="Vogl C."/>
            <person name="Tomley F."/>
            <person name="Blake D.P."/>
            <person name="Joachim A."/>
        </authorList>
    </citation>
    <scope>NUCLEOTIDE SEQUENCE [LARGE SCALE GENOMIC DNA]</scope>
    <source>
        <strain evidence="3 4">Wien I</strain>
    </source>
</reference>
<dbReference type="AlphaFoldDB" id="A0A2C6L1B3"/>
<dbReference type="VEuPathDB" id="ToxoDB:CSUI_004338"/>
<comment type="caution">
    <text evidence="3">The sequence shown here is derived from an EMBL/GenBank/DDBJ whole genome shotgun (WGS) entry which is preliminary data.</text>
</comment>
<dbReference type="RefSeq" id="XP_067923494.1">
    <property type="nucleotide sequence ID" value="XM_068064531.1"/>
</dbReference>
<feature type="region of interest" description="Disordered" evidence="2">
    <location>
        <begin position="302"/>
        <end position="345"/>
    </location>
</feature>
<protein>
    <submittedName>
        <fullName evidence="3">Centrosomal protein</fullName>
    </submittedName>
</protein>
<evidence type="ECO:0000313" key="4">
    <source>
        <dbReference type="Proteomes" id="UP000221165"/>
    </source>
</evidence>
<organism evidence="3 4">
    <name type="scientific">Cystoisospora suis</name>
    <dbReference type="NCBI Taxonomy" id="483139"/>
    <lineage>
        <taxon>Eukaryota</taxon>
        <taxon>Sar</taxon>
        <taxon>Alveolata</taxon>
        <taxon>Apicomplexa</taxon>
        <taxon>Conoidasida</taxon>
        <taxon>Coccidia</taxon>
        <taxon>Eucoccidiorida</taxon>
        <taxon>Eimeriorina</taxon>
        <taxon>Sarcocystidae</taxon>
        <taxon>Cystoisospora</taxon>
    </lineage>
</organism>
<evidence type="ECO:0000313" key="3">
    <source>
        <dbReference type="EMBL" id="PHJ21815.1"/>
    </source>
</evidence>
<name>A0A2C6L1B3_9APIC</name>
<proteinExistence type="predicted"/>
<gene>
    <name evidence="3" type="ORF">CSUI_004338</name>
</gene>
<accession>A0A2C6L1B3</accession>
<keyword evidence="1" id="KW-0175">Coiled coil</keyword>
<sequence length="361" mass="38957">MVSSNRATVRELGLRLQQQEQQRLFAERRLQQVESVAAKHAQEVINLRSECRLLRASARGVSTGSSAASDAQADADPFSELSIPSTSAPRSDVLSPGELRGTLNRVLAALSIPEGVNHPFWHNGHFGFSGAYCAGRTPSVGPTWEKQANQDLDIFAALDREESPVKEQSDDEASKPKEVSAEAQGVLAQLDGLCCFLEYISGRAEWLLKEWRDLKASPTFREVLISRLGPRLPPNQVAWLSTEVDNQDVHTAGASSPLLEWLAVSAQLMECLNSLSADASSDTATALDTACVGTPTATVSRDINRKRSGGGVSRQSSVRDDSAPVNGGDDASLCPQGQQSEELKGATQENAHLNYRCIQSF</sequence>
<feature type="coiled-coil region" evidence="1">
    <location>
        <begin position="9"/>
        <end position="50"/>
    </location>
</feature>